<sequence>MLDTQTRPQPVDTTYRRPIHWRCQHATHAGAVRKLNEDAVFACADQNHWAVADGMGGHEVGDLASREIVQGLAQLHLPEALAESVERVEDCLQGVNQGLQNYARMELDGATIGSTLVHLMIRGRIGVVLWAGDSRLYRFRNGALTQLSRDHSQVEDMVAMGLINREQARVHQCSNVITRAVGVEEHLQLDMRLFDVRLGDLFLLCSDGLHGVIETETIARIMADRDPDLCAQALIDVALRAGAPDNVSVVVIKGEPGRVDSSNGRQCAQWER</sequence>
<protein>
    <submittedName>
        <fullName evidence="2">Protein phosphatase</fullName>
    </submittedName>
</protein>
<proteinExistence type="predicted"/>
<accession>A0A3N1NRJ0</accession>
<keyword evidence="3" id="KW-1185">Reference proteome</keyword>
<evidence type="ECO:0000259" key="1">
    <source>
        <dbReference type="PROSITE" id="PS51746"/>
    </source>
</evidence>
<dbReference type="GO" id="GO:0004722">
    <property type="term" value="F:protein serine/threonine phosphatase activity"/>
    <property type="evidence" value="ECO:0007669"/>
    <property type="project" value="InterPro"/>
</dbReference>
<feature type="domain" description="PPM-type phosphatase" evidence="1">
    <location>
        <begin position="22"/>
        <end position="254"/>
    </location>
</feature>
<dbReference type="CDD" id="cd00143">
    <property type="entry name" value="PP2Cc"/>
    <property type="match status" value="1"/>
</dbReference>
<dbReference type="InterPro" id="IPR001932">
    <property type="entry name" value="PPM-type_phosphatase-like_dom"/>
</dbReference>
<evidence type="ECO:0000313" key="2">
    <source>
        <dbReference type="EMBL" id="ROQ18509.1"/>
    </source>
</evidence>
<dbReference type="InterPro" id="IPR036457">
    <property type="entry name" value="PPM-type-like_dom_sf"/>
</dbReference>
<reference evidence="2 3" key="1">
    <citation type="submission" date="2018-11" db="EMBL/GenBank/DDBJ databases">
        <title>Genomic Encyclopedia of Type Strains, Phase IV (KMG-IV): sequencing the most valuable type-strain genomes for metagenomic binning, comparative biology and taxonomic classification.</title>
        <authorList>
            <person name="Goeker M."/>
        </authorList>
    </citation>
    <scope>NUCLEOTIDE SEQUENCE [LARGE SCALE GENOMIC DNA]</scope>
    <source>
        <strain evidence="2 3">DSM 16974</strain>
    </source>
</reference>
<dbReference type="Gene3D" id="3.60.40.10">
    <property type="entry name" value="PPM-type phosphatase domain"/>
    <property type="match status" value="1"/>
</dbReference>
<name>A0A3N1NRJ0_9GAMM</name>
<dbReference type="InterPro" id="IPR015655">
    <property type="entry name" value="PP2C"/>
</dbReference>
<dbReference type="SMART" id="SM00332">
    <property type="entry name" value="PP2Cc"/>
    <property type="match status" value="1"/>
</dbReference>
<dbReference type="RefSeq" id="WP_123639121.1">
    <property type="nucleotide sequence ID" value="NZ_JBHYFO010000006.1"/>
</dbReference>
<dbReference type="EMBL" id="RJUK01000002">
    <property type="protein sequence ID" value="ROQ18509.1"/>
    <property type="molecule type" value="Genomic_DNA"/>
</dbReference>
<dbReference type="PANTHER" id="PTHR13832">
    <property type="entry name" value="PROTEIN PHOSPHATASE 2C"/>
    <property type="match status" value="1"/>
</dbReference>
<dbReference type="AlphaFoldDB" id="A0A3N1NRJ0"/>
<dbReference type="PANTHER" id="PTHR13832:SF827">
    <property type="entry name" value="PROTEIN PHOSPHATASE 1L"/>
    <property type="match status" value="1"/>
</dbReference>
<dbReference type="SUPFAM" id="SSF81606">
    <property type="entry name" value="PP2C-like"/>
    <property type="match status" value="1"/>
</dbReference>
<dbReference type="PROSITE" id="PS51746">
    <property type="entry name" value="PPM_2"/>
    <property type="match status" value="1"/>
</dbReference>
<evidence type="ECO:0000313" key="3">
    <source>
        <dbReference type="Proteomes" id="UP000273643"/>
    </source>
</evidence>
<gene>
    <name evidence="2" type="ORF">EDC38_2736</name>
</gene>
<dbReference type="Pfam" id="PF13672">
    <property type="entry name" value="PP2C_2"/>
    <property type="match status" value="1"/>
</dbReference>
<dbReference type="SMART" id="SM00331">
    <property type="entry name" value="PP2C_SIG"/>
    <property type="match status" value="1"/>
</dbReference>
<organism evidence="2 3">
    <name type="scientific">Marinimicrobium koreense</name>
    <dbReference type="NCBI Taxonomy" id="306545"/>
    <lineage>
        <taxon>Bacteria</taxon>
        <taxon>Pseudomonadati</taxon>
        <taxon>Pseudomonadota</taxon>
        <taxon>Gammaproteobacteria</taxon>
        <taxon>Cellvibrionales</taxon>
        <taxon>Cellvibrionaceae</taxon>
        <taxon>Marinimicrobium</taxon>
    </lineage>
</organism>
<dbReference type="OrthoDB" id="9801841at2"/>
<comment type="caution">
    <text evidence="2">The sequence shown here is derived from an EMBL/GenBank/DDBJ whole genome shotgun (WGS) entry which is preliminary data.</text>
</comment>
<dbReference type="Proteomes" id="UP000273643">
    <property type="component" value="Unassembled WGS sequence"/>
</dbReference>